<dbReference type="AlphaFoldDB" id="A0A497TZS1"/>
<dbReference type="GO" id="GO:0003677">
    <property type="term" value="F:DNA binding"/>
    <property type="evidence" value="ECO:0007669"/>
    <property type="project" value="UniProtKB-KW"/>
</dbReference>
<dbReference type="Proteomes" id="UP000275027">
    <property type="component" value="Unassembled WGS sequence"/>
</dbReference>
<dbReference type="EMBL" id="RCCB01000015">
    <property type="protein sequence ID" value="RLJ23402.1"/>
    <property type="molecule type" value="Genomic_DNA"/>
</dbReference>
<dbReference type="GO" id="GO:0006355">
    <property type="term" value="P:regulation of DNA-templated transcription"/>
    <property type="evidence" value="ECO:0007669"/>
    <property type="project" value="InterPro"/>
</dbReference>
<evidence type="ECO:0000256" key="2">
    <source>
        <dbReference type="ARBA" id="ARBA00023125"/>
    </source>
</evidence>
<organism evidence="6 8">
    <name type="scientific">Flavobacterium lindanitolerans</name>
    <dbReference type="NCBI Taxonomy" id="428988"/>
    <lineage>
        <taxon>Bacteria</taxon>
        <taxon>Pseudomonadati</taxon>
        <taxon>Bacteroidota</taxon>
        <taxon>Flavobacteriia</taxon>
        <taxon>Flavobacteriales</taxon>
        <taxon>Flavobacteriaceae</taxon>
        <taxon>Flavobacterium</taxon>
    </lineage>
</organism>
<dbReference type="Pfam" id="PF00196">
    <property type="entry name" value="GerE"/>
    <property type="match status" value="1"/>
</dbReference>
<dbReference type="PANTHER" id="PTHR44688:SF16">
    <property type="entry name" value="DNA-BINDING TRANSCRIPTIONAL ACTIVATOR DEVR_DOSR"/>
    <property type="match status" value="1"/>
</dbReference>
<proteinExistence type="predicted"/>
<dbReference type="InterPro" id="IPR036388">
    <property type="entry name" value="WH-like_DNA-bd_sf"/>
</dbReference>
<dbReference type="InterPro" id="IPR000792">
    <property type="entry name" value="Tscrpt_reg_LuxR_C"/>
</dbReference>
<name>A0A497TZS1_9FLAO</name>
<protein>
    <submittedName>
        <fullName evidence="6">Regulatory LuxR family protein</fullName>
    </submittedName>
</protein>
<keyword evidence="3" id="KW-0804">Transcription</keyword>
<comment type="caution">
    <text evidence="6">The sequence shown here is derived from an EMBL/GenBank/DDBJ whole genome shotgun (WGS) entry which is preliminary data.</text>
</comment>
<dbReference type="PANTHER" id="PTHR44688">
    <property type="entry name" value="DNA-BINDING TRANSCRIPTIONAL ACTIVATOR DEVR_DOSR"/>
    <property type="match status" value="1"/>
</dbReference>
<evidence type="ECO:0000313" key="6">
    <source>
        <dbReference type="EMBL" id="RLJ23402.1"/>
    </source>
</evidence>
<sequence length="243" mass="27878">MQNTYTKHSEQPYASHTAYLEIAKAFDRLTYKSIYIFDCIQRKIEYISNHRFFLHNHTPEEIIEMGEGFFHTFIKTEDQPIVNQANEAGFAFYAALPESERKSYTLAYNFHLVDKNQNTLLVNHRLTPLLITNEGKIWKTLGMISLATNNSSGNITLTKDGDNSILKYDIEADQWIGHSKIALSEREIQILRFYAQGLTINGIASVLNLSADTIKFHRRNLLQKLEVNNINKALAYATACKLI</sequence>
<dbReference type="SMART" id="SM00421">
    <property type="entry name" value="HTH_LUXR"/>
    <property type="match status" value="1"/>
</dbReference>
<accession>A0A497TZS1</accession>
<dbReference type="InterPro" id="IPR016032">
    <property type="entry name" value="Sig_transdc_resp-reg_C-effctor"/>
</dbReference>
<feature type="domain" description="HTH luxR-type" evidence="4">
    <location>
        <begin position="176"/>
        <end position="241"/>
    </location>
</feature>
<evidence type="ECO:0000259" key="4">
    <source>
        <dbReference type="PROSITE" id="PS50043"/>
    </source>
</evidence>
<dbReference type="Proteomes" id="UP000233767">
    <property type="component" value="Unassembled WGS sequence"/>
</dbReference>
<dbReference type="SUPFAM" id="SSF46894">
    <property type="entry name" value="C-terminal effector domain of the bipartite response regulators"/>
    <property type="match status" value="1"/>
</dbReference>
<dbReference type="Gene3D" id="3.30.450.20">
    <property type="entry name" value="PAS domain"/>
    <property type="match status" value="1"/>
</dbReference>
<reference evidence="5 7" key="1">
    <citation type="submission" date="2017-12" db="EMBL/GenBank/DDBJ databases">
        <title>Genomic Encyclopedia of Type Strains, Phase III (KMG-III): the genomes of soil and plant-associated and newly described type strains.</title>
        <authorList>
            <person name="Whitman W."/>
        </authorList>
    </citation>
    <scope>NUCLEOTIDE SEQUENCE [LARGE SCALE GENOMIC DNA]</scope>
    <source>
        <strain evidence="5 7">IP-10</strain>
    </source>
</reference>
<dbReference type="Gene3D" id="1.10.10.10">
    <property type="entry name" value="Winged helix-like DNA-binding domain superfamily/Winged helix DNA-binding domain"/>
    <property type="match status" value="1"/>
</dbReference>
<gene>
    <name evidence="5" type="ORF">B0G92_3181</name>
    <name evidence="6" type="ORF">CLV50_3218</name>
</gene>
<evidence type="ECO:0000313" key="8">
    <source>
        <dbReference type="Proteomes" id="UP000275027"/>
    </source>
</evidence>
<dbReference type="EMBL" id="PJND01000011">
    <property type="protein sequence ID" value="PKW20102.1"/>
    <property type="molecule type" value="Genomic_DNA"/>
</dbReference>
<dbReference type="RefSeq" id="WP_101472935.1">
    <property type="nucleotide sequence ID" value="NZ_PJND01000011.1"/>
</dbReference>
<reference evidence="6 8" key="2">
    <citation type="submission" date="2018-10" db="EMBL/GenBank/DDBJ databases">
        <title>Genomic Encyclopedia of Archaeal and Bacterial Type Strains, Phase II (KMG-II): from individual species to whole genera.</title>
        <authorList>
            <person name="Goeker M."/>
        </authorList>
    </citation>
    <scope>NUCLEOTIDE SEQUENCE [LARGE SCALE GENOMIC DNA]</scope>
    <source>
        <strain evidence="6 8">DSM 21886</strain>
    </source>
</reference>
<dbReference type="CDD" id="cd06170">
    <property type="entry name" value="LuxR_C_like"/>
    <property type="match status" value="1"/>
</dbReference>
<evidence type="ECO:0000313" key="5">
    <source>
        <dbReference type="EMBL" id="PKW20102.1"/>
    </source>
</evidence>
<evidence type="ECO:0000256" key="1">
    <source>
        <dbReference type="ARBA" id="ARBA00023015"/>
    </source>
</evidence>
<evidence type="ECO:0000256" key="3">
    <source>
        <dbReference type="ARBA" id="ARBA00023163"/>
    </source>
</evidence>
<dbReference type="PROSITE" id="PS50043">
    <property type="entry name" value="HTH_LUXR_2"/>
    <property type="match status" value="1"/>
</dbReference>
<keyword evidence="1" id="KW-0805">Transcription regulation</keyword>
<keyword evidence="2" id="KW-0238">DNA-binding</keyword>
<evidence type="ECO:0000313" key="7">
    <source>
        <dbReference type="Proteomes" id="UP000233767"/>
    </source>
</evidence>
<keyword evidence="7" id="KW-1185">Reference proteome</keyword>
<dbReference type="PRINTS" id="PR00038">
    <property type="entry name" value="HTHLUXR"/>
</dbReference>